<keyword evidence="2" id="KW-0472">Membrane</keyword>
<evidence type="ECO:0000256" key="1">
    <source>
        <dbReference type="ARBA" id="ARBA00004370"/>
    </source>
</evidence>
<gene>
    <name evidence="3" type="ORF">GBAR_LOCUS26651</name>
</gene>
<evidence type="ECO:0000313" key="4">
    <source>
        <dbReference type="Proteomes" id="UP001174909"/>
    </source>
</evidence>
<accession>A0AA35THA1</accession>
<dbReference type="EMBL" id="CASHTH010003719">
    <property type="protein sequence ID" value="CAI8048290.1"/>
    <property type="molecule type" value="Genomic_DNA"/>
</dbReference>
<dbReference type="InterPro" id="IPR012340">
    <property type="entry name" value="NA-bd_OB-fold"/>
</dbReference>
<dbReference type="Pfam" id="PF03100">
    <property type="entry name" value="CcmE"/>
    <property type="match status" value="1"/>
</dbReference>
<keyword evidence="4" id="KW-1185">Reference proteome</keyword>
<sequence length="101" mass="11073">MDNQQIQVDGIIAEGNSKWDAANFKLTFAVRDRETAATVNVIYKDRLKPDNFTDGGSVFVEGKYDAAQNLIVASKLMTKCASKYEGAESATPTNETSYISQ</sequence>
<organism evidence="3 4">
    <name type="scientific">Geodia barretti</name>
    <name type="common">Barrett's horny sponge</name>
    <dbReference type="NCBI Taxonomy" id="519541"/>
    <lineage>
        <taxon>Eukaryota</taxon>
        <taxon>Metazoa</taxon>
        <taxon>Porifera</taxon>
        <taxon>Demospongiae</taxon>
        <taxon>Heteroscleromorpha</taxon>
        <taxon>Tetractinellida</taxon>
        <taxon>Astrophorina</taxon>
        <taxon>Geodiidae</taxon>
        <taxon>Geodia</taxon>
    </lineage>
</organism>
<protein>
    <recommendedName>
        <fullName evidence="5">Cytochrome c maturation protein CcmE</fullName>
    </recommendedName>
</protein>
<dbReference type="AlphaFoldDB" id="A0AA35THA1"/>
<evidence type="ECO:0008006" key="5">
    <source>
        <dbReference type="Google" id="ProtNLM"/>
    </source>
</evidence>
<dbReference type="GO" id="GO:0017003">
    <property type="term" value="P:protein-heme linkage"/>
    <property type="evidence" value="ECO:0007669"/>
    <property type="project" value="InterPro"/>
</dbReference>
<proteinExistence type="predicted"/>
<dbReference type="SUPFAM" id="SSF82093">
    <property type="entry name" value="Heme chaperone CcmE"/>
    <property type="match status" value="1"/>
</dbReference>
<comment type="caution">
    <text evidence="3">The sequence shown here is derived from an EMBL/GenBank/DDBJ whole genome shotgun (WGS) entry which is preliminary data.</text>
</comment>
<evidence type="ECO:0000313" key="3">
    <source>
        <dbReference type="EMBL" id="CAI8048290.1"/>
    </source>
</evidence>
<dbReference type="Gene3D" id="2.40.50.140">
    <property type="entry name" value="Nucleic acid-binding proteins"/>
    <property type="match status" value="1"/>
</dbReference>
<evidence type="ECO:0000256" key="2">
    <source>
        <dbReference type="ARBA" id="ARBA00023136"/>
    </source>
</evidence>
<dbReference type="GO" id="GO:0017004">
    <property type="term" value="P:cytochrome complex assembly"/>
    <property type="evidence" value="ECO:0007669"/>
    <property type="project" value="InterPro"/>
</dbReference>
<dbReference type="InterPro" id="IPR036127">
    <property type="entry name" value="CcmE-like_sf"/>
</dbReference>
<comment type="subcellular location">
    <subcellularLocation>
        <location evidence="1">Membrane</location>
    </subcellularLocation>
</comment>
<dbReference type="GO" id="GO:0020037">
    <property type="term" value="F:heme binding"/>
    <property type="evidence" value="ECO:0007669"/>
    <property type="project" value="InterPro"/>
</dbReference>
<dbReference type="GO" id="GO:0005886">
    <property type="term" value="C:plasma membrane"/>
    <property type="evidence" value="ECO:0007669"/>
    <property type="project" value="InterPro"/>
</dbReference>
<dbReference type="Proteomes" id="UP001174909">
    <property type="component" value="Unassembled WGS sequence"/>
</dbReference>
<dbReference type="InterPro" id="IPR004329">
    <property type="entry name" value="CcmE"/>
</dbReference>
<name>A0AA35THA1_GEOBA</name>
<reference evidence="3" key="1">
    <citation type="submission" date="2023-03" db="EMBL/GenBank/DDBJ databases">
        <authorList>
            <person name="Steffen K."/>
            <person name="Cardenas P."/>
        </authorList>
    </citation>
    <scope>NUCLEOTIDE SEQUENCE</scope>
</reference>